<evidence type="ECO:0000313" key="2">
    <source>
        <dbReference type="EMBL" id="AWD93100.1"/>
    </source>
</evidence>
<dbReference type="InterPro" id="IPR027417">
    <property type="entry name" value="P-loop_NTPase"/>
</dbReference>
<evidence type="ECO:0000259" key="1">
    <source>
        <dbReference type="Pfam" id="PF13401"/>
    </source>
</evidence>
<dbReference type="Proteomes" id="UP000247247">
    <property type="component" value="Segment"/>
</dbReference>
<reference evidence="2 3" key="1">
    <citation type="submission" date="2018-03" db="EMBL/GenBank/DDBJ databases">
        <title>Isolation, characterization and genome sequencing of a novel Corticoviridae phage from seawater.</title>
        <authorList>
            <person name="Liu Z."/>
        </authorList>
    </citation>
    <scope>NUCLEOTIDE SEQUENCE [LARGE SCALE GENOMIC DNA]</scope>
</reference>
<proteinExistence type="predicted"/>
<keyword evidence="3" id="KW-1185">Reference proteome</keyword>
<keyword evidence="2" id="KW-0547">Nucleotide-binding</keyword>
<evidence type="ECO:0000313" key="3">
    <source>
        <dbReference type="Proteomes" id="UP000247247"/>
    </source>
</evidence>
<dbReference type="GO" id="GO:0016887">
    <property type="term" value="F:ATP hydrolysis activity"/>
    <property type="evidence" value="ECO:0007669"/>
    <property type="project" value="InterPro"/>
</dbReference>
<dbReference type="InterPro" id="IPR049945">
    <property type="entry name" value="AAA_22"/>
</dbReference>
<dbReference type="Gene3D" id="3.40.50.300">
    <property type="entry name" value="P-loop containing nucleotide triphosphate hydrolases"/>
    <property type="match status" value="1"/>
</dbReference>
<name>A0A2S1GTR0_9VIRU</name>
<dbReference type="PANTHER" id="PTHR42957:SF1">
    <property type="entry name" value="HELICASE MJ1565-RELATED"/>
    <property type="match status" value="1"/>
</dbReference>
<dbReference type="EMBL" id="MH105080">
    <property type="protein sequence ID" value="AWD93100.1"/>
    <property type="molecule type" value="Genomic_DNA"/>
</dbReference>
<dbReference type="InterPro" id="IPR008571">
    <property type="entry name" value="HerA-like"/>
</dbReference>
<dbReference type="SUPFAM" id="SSF52540">
    <property type="entry name" value="P-loop containing nucleoside triphosphate hydrolases"/>
    <property type="match status" value="1"/>
</dbReference>
<dbReference type="GO" id="GO:0005524">
    <property type="term" value="F:ATP binding"/>
    <property type="evidence" value="ECO:0007669"/>
    <property type="project" value="UniProtKB-KW"/>
</dbReference>
<organism evidence="2 3">
    <name type="scientific">Marinomonas phage YY</name>
    <dbReference type="NCBI Taxonomy" id="2163588"/>
    <lineage>
        <taxon>Viruses</taxon>
        <taxon>Varidnaviria</taxon>
        <taxon>Abadenavirae</taxon>
        <taxon>Produgelaviricota</taxon>
        <taxon>Belvinaviricetes</taxon>
        <taxon>Vinavirales</taxon>
        <taxon>Mestraviridae</taxon>
        <taxon>Polymedevirus</taxon>
        <taxon>Polymedevirus YY</taxon>
    </lineage>
</organism>
<accession>A0A2S1GTR0</accession>
<dbReference type="Pfam" id="PF13401">
    <property type="entry name" value="AAA_22"/>
    <property type="match status" value="1"/>
</dbReference>
<feature type="domain" description="ORC1/DEAH AAA+ ATPase" evidence="1">
    <location>
        <begin position="9"/>
        <end position="129"/>
    </location>
</feature>
<dbReference type="PANTHER" id="PTHR42957">
    <property type="entry name" value="HELICASE MJ1565-RELATED"/>
    <property type="match status" value="1"/>
</dbReference>
<sequence>MTSPTFKTEITAVWGCRGSGKTTLAKKLVADHRPAQVLFIDPLAAEGVDVFGVAPAIRDGQKLVVCNAQSKDHQIGALLTAYALSTPTRPVYAICDEAPAYLDRSSAALNKIMFQGRHAGFGMCIIGQRPAAVDAQIRSQAAVTYWLKLADHVDVGVAAKSLGTERARSLQTLAPGEFIKHPE</sequence>
<keyword evidence="2" id="KW-0067">ATP-binding</keyword>
<protein>
    <submittedName>
        <fullName evidence="2">ATP-binding protein</fullName>
    </submittedName>
</protein>